<evidence type="ECO:0000313" key="10">
    <source>
        <dbReference type="EMBL" id="MBM9469470.1"/>
    </source>
</evidence>
<proteinExistence type="predicted"/>
<keyword evidence="2" id="KW-1003">Cell membrane</keyword>
<evidence type="ECO:0000256" key="1">
    <source>
        <dbReference type="ARBA" id="ARBA00004651"/>
    </source>
</evidence>
<dbReference type="Pfam" id="PF01569">
    <property type="entry name" value="PAP2"/>
    <property type="match status" value="1"/>
</dbReference>
<keyword evidence="11" id="KW-1185">Reference proteome</keyword>
<evidence type="ECO:0000256" key="7">
    <source>
        <dbReference type="SAM" id="MobiDB-lite"/>
    </source>
</evidence>
<evidence type="ECO:0000256" key="8">
    <source>
        <dbReference type="SAM" id="Phobius"/>
    </source>
</evidence>
<gene>
    <name evidence="10" type="ORF">JL106_19460</name>
</gene>
<evidence type="ECO:0000256" key="3">
    <source>
        <dbReference type="ARBA" id="ARBA00022692"/>
    </source>
</evidence>
<evidence type="ECO:0000256" key="4">
    <source>
        <dbReference type="ARBA" id="ARBA00022801"/>
    </source>
</evidence>
<protein>
    <submittedName>
        <fullName evidence="10">Phosphatase PAP2 family protein</fullName>
    </submittedName>
</protein>
<dbReference type="InterPro" id="IPR000326">
    <property type="entry name" value="PAP2/HPO"/>
</dbReference>
<keyword evidence="3 8" id="KW-0812">Transmembrane</keyword>
<dbReference type="SUPFAM" id="SSF48317">
    <property type="entry name" value="Acid phosphatase/Vanadium-dependent haloperoxidase"/>
    <property type="match status" value="1"/>
</dbReference>
<comment type="subcellular location">
    <subcellularLocation>
        <location evidence="1">Cell membrane</location>
        <topology evidence="1">Multi-pass membrane protein</topology>
    </subcellularLocation>
</comment>
<dbReference type="PANTHER" id="PTHR14969">
    <property type="entry name" value="SPHINGOSINE-1-PHOSPHATE PHOSPHOHYDROLASE"/>
    <property type="match status" value="1"/>
</dbReference>
<organism evidence="10 11">
    <name type="scientific">Nakamurella leprariae</name>
    <dbReference type="NCBI Taxonomy" id="2803911"/>
    <lineage>
        <taxon>Bacteria</taxon>
        <taxon>Bacillati</taxon>
        <taxon>Actinomycetota</taxon>
        <taxon>Actinomycetes</taxon>
        <taxon>Nakamurellales</taxon>
        <taxon>Nakamurellaceae</taxon>
        <taxon>Nakamurella</taxon>
    </lineage>
</organism>
<dbReference type="GO" id="GO:0005886">
    <property type="term" value="C:plasma membrane"/>
    <property type="evidence" value="ECO:0007669"/>
    <property type="project" value="UniProtKB-SubCell"/>
</dbReference>
<evidence type="ECO:0000259" key="9">
    <source>
        <dbReference type="Pfam" id="PF01569"/>
    </source>
</evidence>
<feature type="region of interest" description="Disordered" evidence="7">
    <location>
        <begin position="1"/>
        <end position="20"/>
    </location>
</feature>
<sequence>MPAAAARRLGRSPRTTAWPSGRSANAVAFTTAAVLVSPRRDLPLVPVAAAVAFSRVHVGAHWVSDVVGGVALGAAVGVCVHLVARRTRGGRQVGVRP</sequence>
<dbReference type="PANTHER" id="PTHR14969:SF62">
    <property type="entry name" value="DECAPRENYLPHOSPHORYL-5-PHOSPHORIBOSE PHOSPHATASE RV3807C-RELATED"/>
    <property type="match status" value="1"/>
</dbReference>
<evidence type="ECO:0000256" key="2">
    <source>
        <dbReference type="ARBA" id="ARBA00022475"/>
    </source>
</evidence>
<keyword evidence="6 8" id="KW-0472">Membrane</keyword>
<keyword evidence="4" id="KW-0378">Hydrolase</keyword>
<dbReference type="GO" id="GO:0016787">
    <property type="term" value="F:hydrolase activity"/>
    <property type="evidence" value="ECO:0007669"/>
    <property type="project" value="UniProtKB-KW"/>
</dbReference>
<accession>A0A938YBJ9</accession>
<dbReference type="RefSeq" id="WP_205262434.1">
    <property type="nucleotide sequence ID" value="NZ_JAERWK010000027.1"/>
</dbReference>
<dbReference type="AlphaFoldDB" id="A0A938YBJ9"/>
<name>A0A938YBJ9_9ACTN</name>
<feature type="transmembrane region" description="Helical" evidence="8">
    <location>
        <begin position="66"/>
        <end position="84"/>
    </location>
</feature>
<evidence type="ECO:0000313" key="11">
    <source>
        <dbReference type="Proteomes" id="UP000663792"/>
    </source>
</evidence>
<dbReference type="EMBL" id="JAERWK010000027">
    <property type="protein sequence ID" value="MBM9469470.1"/>
    <property type="molecule type" value="Genomic_DNA"/>
</dbReference>
<feature type="domain" description="Phosphatidic acid phosphatase type 2/haloperoxidase" evidence="9">
    <location>
        <begin position="15"/>
        <end position="84"/>
    </location>
</feature>
<reference evidence="10" key="1">
    <citation type="submission" date="2021-01" db="EMBL/GenBank/DDBJ databases">
        <title>YIM 132084 draft genome.</title>
        <authorList>
            <person name="An D."/>
        </authorList>
    </citation>
    <scope>NUCLEOTIDE SEQUENCE</scope>
    <source>
        <strain evidence="10">YIM 132084</strain>
    </source>
</reference>
<dbReference type="InterPro" id="IPR036938">
    <property type="entry name" value="PAP2/HPO_sf"/>
</dbReference>
<keyword evidence="5 8" id="KW-1133">Transmembrane helix</keyword>
<evidence type="ECO:0000256" key="5">
    <source>
        <dbReference type="ARBA" id="ARBA00022989"/>
    </source>
</evidence>
<comment type="caution">
    <text evidence="10">The sequence shown here is derived from an EMBL/GenBank/DDBJ whole genome shotgun (WGS) entry which is preliminary data.</text>
</comment>
<dbReference type="Gene3D" id="1.20.144.10">
    <property type="entry name" value="Phosphatidic acid phosphatase type 2/haloperoxidase"/>
    <property type="match status" value="1"/>
</dbReference>
<dbReference type="Proteomes" id="UP000663792">
    <property type="component" value="Unassembled WGS sequence"/>
</dbReference>
<evidence type="ECO:0000256" key="6">
    <source>
        <dbReference type="ARBA" id="ARBA00023136"/>
    </source>
</evidence>